<dbReference type="NCBIfam" id="NF006393">
    <property type="entry name" value="PRK08642.1"/>
    <property type="match status" value="1"/>
</dbReference>
<evidence type="ECO:0000313" key="4">
    <source>
        <dbReference type="Proteomes" id="UP000244016"/>
    </source>
</evidence>
<gene>
    <name evidence="3" type="ORF">BLITH_1528</name>
</gene>
<protein>
    <submittedName>
        <fullName evidence="3">3-oxoacyl-[acyl-carrier protein] reductase</fullName>
    </submittedName>
</protein>
<dbReference type="Gene3D" id="3.40.50.720">
    <property type="entry name" value="NAD(P)-binding Rossmann-like Domain"/>
    <property type="match status" value="1"/>
</dbReference>
<name>A0A2T5G5I6_9BACL</name>
<organism evidence="3 4">
    <name type="scientific">Brockia lithotrophica</name>
    <dbReference type="NCBI Taxonomy" id="933949"/>
    <lineage>
        <taxon>Bacteria</taxon>
        <taxon>Bacillati</taxon>
        <taxon>Bacillota</taxon>
        <taxon>Bacilli</taxon>
        <taxon>Bacillales</taxon>
        <taxon>Bacillales Family X. Incertae Sedis</taxon>
        <taxon>Brockia</taxon>
    </lineage>
</organism>
<dbReference type="GO" id="GO:0016491">
    <property type="term" value="F:oxidoreductase activity"/>
    <property type="evidence" value="ECO:0007669"/>
    <property type="project" value="UniProtKB-KW"/>
</dbReference>
<dbReference type="InterPro" id="IPR036291">
    <property type="entry name" value="NAD(P)-bd_dom_sf"/>
</dbReference>
<dbReference type="FunFam" id="3.40.50.720:FF:000084">
    <property type="entry name" value="Short-chain dehydrogenase reductase"/>
    <property type="match status" value="1"/>
</dbReference>
<dbReference type="EMBL" id="PEBW01000005">
    <property type="protein sequence ID" value="PTQ51451.1"/>
    <property type="molecule type" value="Genomic_DNA"/>
</dbReference>
<dbReference type="SUPFAM" id="SSF51735">
    <property type="entry name" value="NAD(P)-binding Rossmann-fold domains"/>
    <property type="match status" value="1"/>
</dbReference>
<keyword evidence="2" id="KW-0560">Oxidoreductase</keyword>
<evidence type="ECO:0000256" key="2">
    <source>
        <dbReference type="ARBA" id="ARBA00023002"/>
    </source>
</evidence>
<evidence type="ECO:0000313" key="3">
    <source>
        <dbReference type="EMBL" id="PTQ51451.1"/>
    </source>
</evidence>
<proteinExistence type="inferred from homology"/>
<dbReference type="Pfam" id="PF13561">
    <property type="entry name" value="adh_short_C2"/>
    <property type="match status" value="1"/>
</dbReference>
<reference evidence="3 4" key="1">
    <citation type="submission" date="2017-08" db="EMBL/GenBank/DDBJ databases">
        <title>Burning lignite coal seam in the remote Altai Mountains harbors a hydrogen-driven thermophilic microbial community.</title>
        <authorList>
            <person name="Kadnikov V.V."/>
            <person name="Mardanov A.V."/>
            <person name="Ivasenko D."/>
            <person name="Beletsky A.V."/>
            <person name="Karnachuk O.V."/>
            <person name="Ravin N.V."/>
        </authorList>
    </citation>
    <scope>NUCLEOTIDE SEQUENCE [LARGE SCALE GENOMIC DNA]</scope>
    <source>
        <strain evidence="3">AL31</strain>
    </source>
</reference>
<comment type="caution">
    <text evidence="3">The sequence shown here is derived from an EMBL/GenBank/DDBJ whole genome shotgun (WGS) entry which is preliminary data.</text>
</comment>
<evidence type="ECO:0000256" key="1">
    <source>
        <dbReference type="ARBA" id="ARBA00006484"/>
    </source>
</evidence>
<accession>A0A2T5G5I6</accession>
<dbReference type="GO" id="GO:0008206">
    <property type="term" value="P:bile acid metabolic process"/>
    <property type="evidence" value="ECO:0007669"/>
    <property type="project" value="UniProtKB-ARBA"/>
</dbReference>
<dbReference type="Proteomes" id="UP000244016">
    <property type="component" value="Unassembled WGS sequence"/>
</dbReference>
<comment type="similarity">
    <text evidence="1">Belongs to the short-chain dehydrogenases/reductases (SDR) family.</text>
</comment>
<dbReference type="PANTHER" id="PTHR43639">
    <property type="entry name" value="OXIDOREDUCTASE, SHORT-CHAIN DEHYDROGENASE/REDUCTASE FAMILY (AFU_ORTHOLOGUE AFUA_5G02870)"/>
    <property type="match status" value="1"/>
</dbReference>
<dbReference type="PANTHER" id="PTHR43639:SF1">
    <property type="entry name" value="SHORT-CHAIN DEHYDROGENASE_REDUCTASE FAMILY PROTEIN"/>
    <property type="match status" value="1"/>
</dbReference>
<dbReference type="InterPro" id="IPR002347">
    <property type="entry name" value="SDR_fam"/>
</dbReference>
<dbReference type="PRINTS" id="PR00081">
    <property type="entry name" value="GDHRDH"/>
</dbReference>
<dbReference type="AlphaFoldDB" id="A0A2T5G5I6"/>
<sequence>MRALSDQLVLVTGSSRGLGAAIAEAFVREGARVVVNYVRNREAAEALVRRLGDRAVAVQADVIKTKDVEELVRAARERFGMPVTTLVINAVDYAFDPEKRPTVETLEWPGLVRQFSLTVLQTYLLVRAVLPDMREAGFGRIVAVGTNLVHDPVVPYHDYIAAKGALLAFVRSLAKDLGPDGITANVVSPGLIRVTDASRHTSEEVFRQVAEASALRRVVTPEEVADAVLFFASPWARAITGQELVVDGGLVMR</sequence>